<comment type="subcellular location">
    <subcellularLocation>
        <location evidence="1">Cytoplasm</location>
    </subcellularLocation>
</comment>
<dbReference type="Gene3D" id="3.10.20.90">
    <property type="entry name" value="Phosphatidylinositol 3-kinase Catalytic Subunit, Chain A, domain 1"/>
    <property type="match status" value="1"/>
</dbReference>
<dbReference type="GO" id="GO:0035371">
    <property type="term" value="C:microtubule plus-end"/>
    <property type="evidence" value="ECO:0007669"/>
    <property type="project" value="TreeGrafter"/>
</dbReference>
<reference evidence="8 9" key="1">
    <citation type="submission" date="2017-03" db="EMBL/GenBank/DDBJ databases">
        <title>Widespread Adenine N6-methylation of Active Genes in Fungi.</title>
        <authorList>
            <consortium name="DOE Joint Genome Institute"/>
            <person name="Mondo S.J."/>
            <person name="Dannebaum R.O."/>
            <person name="Kuo R.C."/>
            <person name="Louie K.B."/>
            <person name="Bewick A.J."/>
            <person name="Labutti K."/>
            <person name="Haridas S."/>
            <person name="Kuo A."/>
            <person name="Salamov A."/>
            <person name="Ahrendt S.R."/>
            <person name="Lau R."/>
            <person name="Bowen B.P."/>
            <person name="Lipzen A."/>
            <person name="Sullivan W."/>
            <person name="Andreopoulos W.B."/>
            <person name="Clum A."/>
            <person name="Lindquist E."/>
            <person name="Daum C."/>
            <person name="Northen T.R."/>
            <person name="Ramamoorthy G."/>
            <person name="Schmitz R.J."/>
            <person name="Gryganskyi A."/>
            <person name="Culley D."/>
            <person name="Magnuson J."/>
            <person name="James T.Y."/>
            <person name="O'Malley M.A."/>
            <person name="Stajich J.E."/>
            <person name="Spatafora J.W."/>
            <person name="Visel A."/>
            <person name="Grigoriev I.V."/>
        </authorList>
    </citation>
    <scope>NUCLEOTIDE SEQUENCE [LARGE SCALE GENOMIC DNA]</scope>
    <source>
        <strain evidence="8 9">NRRL Y-17943</strain>
    </source>
</reference>
<evidence type="ECO:0000259" key="7">
    <source>
        <dbReference type="PROSITE" id="PS50245"/>
    </source>
</evidence>
<dbReference type="OrthoDB" id="5295208at2759"/>
<dbReference type="EMBL" id="NBSH01000002">
    <property type="protein sequence ID" value="ORX39808.1"/>
    <property type="molecule type" value="Genomic_DNA"/>
</dbReference>
<dbReference type="GO" id="GO:0031122">
    <property type="term" value="P:cytoplasmic microtubule organization"/>
    <property type="evidence" value="ECO:0007669"/>
    <property type="project" value="TreeGrafter"/>
</dbReference>
<dbReference type="InParanoid" id="A0A1Y1UP34"/>
<feature type="region of interest" description="Disordered" evidence="5">
    <location>
        <begin position="47"/>
        <end position="67"/>
    </location>
</feature>
<sequence>MPLINIFVSSPDTYSERRFESSLVVSELQEKLYSITGISPQFQRLSVSHSSSAGQPQSLDDQNRSLDSYGVKDGYHLKVDNLDPNARPGEFSDVSGVNKFELSNEEYESRPDTVLAHLKANKMGRFAPVPENLSHPPPPSHALPENVSVGSRCQVAGEGGNMDRIGTVRFVGIAEIGKGGVWIGVELDEPVGKGDGEVEGKRYFSCSPKHAIFVRPEKITTGDFPEEDLMADDVDEI</sequence>
<evidence type="ECO:0000259" key="6">
    <source>
        <dbReference type="PROSITE" id="PS50053"/>
    </source>
</evidence>
<evidence type="ECO:0000313" key="8">
    <source>
        <dbReference type="EMBL" id="ORX39808.1"/>
    </source>
</evidence>
<dbReference type="Pfam" id="PF01302">
    <property type="entry name" value="CAP_GLY"/>
    <property type="match status" value="1"/>
</dbReference>
<dbReference type="SUPFAM" id="SSF74924">
    <property type="entry name" value="Cap-Gly domain"/>
    <property type="match status" value="1"/>
</dbReference>
<accession>A0A1Y1UP34</accession>
<dbReference type="InterPro" id="IPR000626">
    <property type="entry name" value="Ubiquitin-like_dom"/>
</dbReference>
<organism evidence="8 9">
    <name type="scientific">Kockovaella imperatae</name>
    <dbReference type="NCBI Taxonomy" id="4999"/>
    <lineage>
        <taxon>Eukaryota</taxon>
        <taxon>Fungi</taxon>
        <taxon>Dikarya</taxon>
        <taxon>Basidiomycota</taxon>
        <taxon>Agaricomycotina</taxon>
        <taxon>Tremellomycetes</taxon>
        <taxon>Tremellales</taxon>
        <taxon>Cuniculitremaceae</taxon>
        <taxon>Kockovaella</taxon>
    </lineage>
</organism>
<feature type="domain" description="Ubiquitin-like" evidence="6">
    <location>
        <begin position="4"/>
        <end position="74"/>
    </location>
</feature>
<dbReference type="GO" id="GO:0005938">
    <property type="term" value="C:cell cortex"/>
    <property type="evidence" value="ECO:0007669"/>
    <property type="project" value="TreeGrafter"/>
</dbReference>
<dbReference type="SUPFAM" id="SSF54236">
    <property type="entry name" value="Ubiquitin-like"/>
    <property type="match status" value="1"/>
</dbReference>
<name>A0A1Y1UP34_9TREE</name>
<dbReference type="InterPro" id="IPR000938">
    <property type="entry name" value="CAP-Gly_domain"/>
</dbReference>
<dbReference type="PROSITE" id="PS50245">
    <property type="entry name" value="CAP_GLY_2"/>
    <property type="match status" value="1"/>
</dbReference>
<dbReference type="Proteomes" id="UP000193218">
    <property type="component" value="Unassembled WGS sequence"/>
</dbReference>
<gene>
    <name evidence="8" type="ORF">BD324DRAFT_615068</name>
</gene>
<keyword evidence="2" id="KW-0963">Cytoplasm</keyword>
<dbReference type="STRING" id="4999.A0A1Y1UP34"/>
<dbReference type="RefSeq" id="XP_021873593.1">
    <property type="nucleotide sequence ID" value="XM_022014677.1"/>
</dbReference>
<dbReference type="InterPro" id="IPR029071">
    <property type="entry name" value="Ubiquitin-like_domsf"/>
</dbReference>
<keyword evidence="9" id="KW-1185">Reference proteome</keyword>
<dbReference type="Gene3D" id="2.30.30.190">
    <property type="entry name" value="CAP Gly-rich-like domain"/>
    <property type="match status" value="1"/>
</dbReference>
<evidence type="ECO:0000256" key="4">
    <source>
        <dbReference type="ARBA" id="ARBA00025779"/>
    </source>
</evidence>
<evidence type="ECO:0000256" key="5">
    <source>
        <dbReference type="SAM" id="MobiDB-lite"/>
    </source>
</evidence>
<dbReference type="InterPro" id="IPR036859">
    <property type="entry name" value="CAP-Gly_dom_sf"/>
</dbReference>
<comment type="similarity">
    <text evidence="4">Belongs to the TBCB family.</text>
</comment>
<dbReference type="PROSITE" id="PS50053">
    <property type="entry name" value="UBIQUITIN_2"/>
    <property type="match status" value="1"/>
</dbReference>
<dbReference type="GO" id="GO:0051010">
    <property type="term" value="F:microtubule plus-end binding"/>
    <property type="evidence" value="ECO:0007669"/>
    <property type="project" value="TreeGrafter"/>
</dbReference>
<dbReference type="SMART" id="SM01052">
    <property type="entry name" value="CAP_GLY"/>
    <property type="match status" value="1"/>
</dbReference>
<evidence type="ECO:0000256" key="3">
    <source>
        <dbReference type="ARBA" id="ARBA00023186"/>
    </source>
</evidence>
<evidence type="ECO:0000256" key="1">
    <source>
        <dbReference type="ARBA" id="ARBA00004496"/>
    </source>
</evidence>
<dbReference type="AlphaFoldDB" id="A0A1Y1UP34"/>
<proteinExistence type="inferred from homology"/>
<comment type="caution">
    <text evidence="8">The sequence shown here is derived from an EMBL/GenBank/DDBJ whole genome shotgun (WGS) entry which is preliminary data.</text>
</comment>
<keyword evidence="3" id="KW-0143">Chaperone</keyword>
<evidence type="ECO:0000313" key="9">
    <source>
        <dbReference type="Proteomes" id="UP000193218"/>
    </source>
</evidence>
<feature type="compositionally biased region" description="Polar residues" evidence="5">
    <location>
        <begin position="47"/>
        <end position="60"/>
    </location>
</feature>
<evidence type="ECO:0000256" key="2">
    <source>
        <dbReference type="ARBA" id="ARBA00022490"/>
    </source>
</evidence>
<dbReference type="Pfam" id="PF14560">
    <property type="entry name" value="Ubiquitin_2"/>
    <property type="match status" value="1"/>
</dbReference>
<dbReference type="GO" id="GO:0005634">
    <property type="term" value="C:nucleus"/>
    <property type="evidence" value="ECO:0007669"/>
    <property type="project" value="TreeGrafter"/>
</dbReference>
<dbReference type="GeneID" id="33556485"/>
<dbReference type="PANTHER" id="PTHR18916:SF85">
    <property type="entry name" value="TUBULIN-FOLDING COFACTOR B"/>
    <property type="match status" value="1"/>
</dbReference>
<dbReference type="FunCoup" id="A0A1Y1UP34">
    <property type="interactions" value="346"/>
</dbReference>
<dbReference type="PANTHER" id="PTHR18916">
    <property type="entry name" value="DYNACTIN 1-RELATED MICROTUBULE-BINDING"/>
    <property type="match status" value="1"/>
</dbReference>
<protein>
    <submittedName>
        <fullName evidence="8">CAP Gly-rich domain-containing protein</fullName>
    </submittedName>
</protein>
<feature type="domain" description="CAP-Gly" evidence="7">
    <location>
        <begin position="180"/>
        <end position="215"/>
    </location>
</feature>